<dbReference type="Gene3D" id="3.40.630.30">
    <property type="match status" value="1"/>
</dbReference>
<evidence type="ECO:0000256" key="2">
    <source>
        <dbReference type="ARBA" id="ARBA00023315"/>
    </source>
</evidence>
<evidence type="ECO:0000256" key="1">
    <source>
        <dbReference type="ARBA" id="ARBA00022679"/>
    </source>
</evidence>
<dbReference type="EMBL" id="CP095071">
    <property type="protein sequence ID" value="UOQ87286.1"/>
    <property type="molecule type" value="Genomic_DNA"/>
</dbReference>
<accession>A0ABY4GSV5</accession>
<evidence type="ECO:0000259" key="3">
    <source>
        <dbReference type="PROSITE" id="PS51186"/>
    </source>
</evidence>
<sequence length="166" mass="18869">MEVRQLQYKDAEIYLKIRLEGLQNSPAGFASSYEEEKKHTAEKYQKRFASPKASFTFGAFENTELVGVITLVKEPLFKLRHRSKLVAMYVKPDQRGKGIGKALLLKAMEKARSIEGLEQIYLTVVDTNAIAKQLYTSLGFETCGTEKRSLKDGNTYHDAEHMVLFL</sequence>
<dbReference type="PANTHER" id="PTHR43420">
    <property type="entry name" value="ACETYLTRANSFERASE"/>
    <property type="match status" value="1"/>
</dbReference>
<evidence type="ECO:0000313" key="5">
    <source>
        <dbReference type="Proteomes" id="UP000831537"/>
    </source>
</evidence>
<name>A0ABY4GSV5_9BACI</name>
<dbReference type="InterPro" id="IPR016181">
    <property type="entry name" value="Acyl_CoA_acyltransferase"/>
</dbReference>
<dbReference type="SUPFAM" id="SSF55729">
    <property type="entry name" value="Acyl-CoA N-acyltransferases (Nat)"/>
    <property type="match status" value="1"/>
</dbReference>
<keyword evidence="2" id="KW-0012">Acyltransferase</keyword>
<organism evidence="4 5">
    <name type="scientific">Gracilibacillus salinarum</name>
    <dbReference type="NCBI Taxonomy" id="2932255"/>
    <lineage>
        <taxon>Bacteria</taxon>
        <taxon>Bacillati</taxon>
        <taxon>Bacillota</taxon>
        <taxon>Bacilli</taxon>
        <taxon>Bacillales</taxon>
        <taxon>Bacillaceae</taxon>
        <taxon>Gracilibacillus</taxon>
    </lineage>
</organism>
<dbReference type="RefSeq" id="WP_244747724.1">
    <property type="nucleotide sequence ID" value="NZ_CP095071.1"/>
</dbReference>
<reference evidence="4 5" key="1">
    <citation type="submission" date="2022-04" db="EMBL/GenBank/DDBJ databases">
        <title>Gracilibacillus sp. isolated from saltern.</title>
        <authorList>
            <person name="Won M."/>
            <person name="Lee C.-M."/>
            <person name="Woen H.-Y."/>
            <person name="Kwon S.-W."/>
        </authorList>
    </citation>
    <scope>NUCLEOTIDE SEQUENCE [LARGE SCALE GENOMIC DNA]</scope>
    <source>
        <strain evidence="4 5">SSPM10-3</strain>
    </source>
</reference>
<dbReference type="InterPro" id="IPR000182">
    <property type="entry name" value="GNAT_dom"/>
</dbReference>
<protein>
    <submittedName>
        <fullName evidence="4">GNAT family N-acetyltransferase</fullName>
    </submittedName>
</protein>
<gene>
    <name evidence="4" type="ORF">MUN87_10540</name>
</gene>
<keyword evidence="5" id="KW-1185">Reference proteome</keyword>
<proteinExistence type="predicted"/>
<dbReference type="InterPro" id="IPR050680">
    <property type="entry name" value="YpeA/RimI_acetyltransf"/>
</dbReference>
<dbReference type="Pfam" id="PF00583">
    <property type="entry name" value="Acetyltransf_1"/>
    <property type="match status" value="1"/>
</dbReference>
<evidence type="ECO:0000313" key="4">
    <source>
        <dbReference type="EMBL" id="UOQ87286.1"/>
    </source>
</evidence>
<keyword evidence="1" id="KW-0808">Transferase</keyword>
<dbReference type="Proteomes" id="UP000831537">
    <property type="component" value="Chromosome"/>
</dbReference>
<dbReference type="PROSITE" id="PS51186">
    <property type="entry name" value="GNAT"/>
    <property type="match status" value="1"/>
</dbReference>
<feature type="domain" description="N-acetyltransferase" evidence="3">
    <location>
        <begin position="1"/>
        <end position="166"/>
    </location>
</feature>
<dbReference type="CDD" id="cd04301">
    <property type="entry name" value="NAT_SF"/>
    <property type="match status" value="1"/>
</dbReference>